<dbReference type="PRINTS" id="PR00705">
    <property type="entry name" value="PAPAIN"/>
</dbReference>
<feature type="signal peptide" evidence="8">
    <location>
        <begin position="1"/>
        <end position="15"/>
    </location>
</feature>
<accession>V5G6P4</accession>
<evidence type="ECO:0000256" key="5">
    <source>
        <dbReference type="ARBA" id="ARBA00022807"/>
    </source>
</evidence>
<proteinExistence type="inferred from homology"/>
<evidence type="ECO:0000256" key="1">
    <source>
        <dbReference type="ARBA" id="ARBA00008455"/>
    </source>
</evidence>
<evidence type="ECO:0000256" key="2">
    <source>
        <dbReference type="ARBA" id="ARBA00022670"/>
    </source>
</evidence>
<dbReference type="InterPro" id="IPR012599">
    <property type="entry name" value="Propeptide_C1A"/>
</dbReference>
<keyword evidence="6" id="KW-0865">Zymogen</keyword>
<dbReference type="InterPro" id="IPR000668">
    <property type="entry name" value="Peptidase_C1A_C"/>
</dbReference>
<evidence type="ECO:0000259" key="9">
    <source>
        <dbReference type="SMART" id="SM00645"/>
    </source>
</evidence>
<dbReference type="Pfam" id="PF08127">
    <property type="entry name" value="Propeptide_C1"/>
    <property type="match status" value="1"/>
</dbReference>
<feature type="domain" description="Peptidase C1A papain C-terminal" evidence="9">
    <location>
        <begin position="81"/>
        <end position="329"/>
    </location>
</feature>
<dbReference type="CDD" id="cd02620">
    <property type="entry name" value="Peptidase_C1A_CathepsinB"/>
    <property type="match status" value="1"/>
</dbReference>
<feature type="chain" id="PRO_5012090734" evidence="8">
    <location>
        <begin position="16"/>
        <end position="332"/>
    </location>
</feature>
<keyword evidence="7" id="KW-1015">Disulfide bond</keyword>
<comment type="similarity">
    <text evidence="1">Belongs to the peptidase C1 family.</text>
</comment>
<evidence type="ECO:0000256" key="4">
    <source>
        <dbReference type="ARBA" id="ARBA00022801"/>
    </source>
</evidence>
<dbReference type="AlphaFoldDB" id="V5G6P4"/>
<dbReference type="GO" id="GO:0006508">
    <property type="term" value="P:proteolysis"/>
    <property type="evidence" value="ECO:0007669"/>
    <property type="project" value="UniProtKB-KW"/>
</dbReference>
<dbReference type="EMBL" id="GALX01002711">
    <property type="protein sequence ID" value="JAB65755.1"/>
    <property type="molecule type" value="Transcribed_RNA"/>
</dbReference>
<dbReference type="InterPro" id="IPR013128">
    <property type="entry name" value="Peptidase_C1A"/>
</dbReference>
<evidence type="ECO:0000256" key="7">
    <source>
        <dbReference type="ARBA" id="ARBA00023157"/>
    </source>
</evidence>
<dbReference type="SMART" id="SM00645">
    <property type="entry name" value="Pept_C1"/>
    <property type="match status" value="1"/>
</dbReference>
<dbReference type="PROSITE" id="PS00639">
    <property type="entry name" value="THIOL_PROTEASE_HIS"/>
    <property type="match status" value="1"/>
</dbReference>
<dbReference type="InterPro" id="IPR025660">
    <property type="entry name" value="Pept_his_AS"/>
</dbReference>
<keyword evidence="4" id="KW-0378">Hydrolase</keyword>
<reference evidence="10" key="1">
    <citation type="submission" date="2013-07" db="EMBL/GenBank/DDBJ databases">
        <title>Midgut Transcriptome Profiling of Anoplphora glabripennis, a Lignocellulose Degrading, Wood-Boring Cerambycid.</title>
        <authorList>
            <person name="Scully E.D."/>
            <person name="Hoover K."/>
            <person name="Carlson J.E."/>
            <person name="Tien M."/>
            <person name="Geib S.M."/>
        </authorList>
    </citation>
    <scope>NUCLEOTIDE SEQUENCE</scope>
</reference>
<evidence type="ECO:0000256" key="8">
    <source>
        <dbReference type="SAM" id="SignalP"/>
    </source>
</evidence>
<dbReference type="GO" id="GO:0004197">
    <property type="term" value="F:cysteine-type endopeptidase activity"/>
    <property type="evidence" value="ECO:0007669"/>
    <property type="project" value="InterPro"/>
</dbReference>
<protein>
    <submittedName>
        <fullName evidence="10">Cathepsin B</fullName>
    </submittedName>
</protein>
<dbReference type="PANTHER" id="PTHR12411">
    <property type="entry name" value="CYSTEINE PROTEASE FAMILY C1-RELATED"/>
    <property type="match status" value="1"/>
</dbReference>
<keyword evidence="5" id="KW-0788">Thiol protease</keyword>
<organism evidence="10">
    <name type="scientific">Anoplophora glabripennis</name>
    <name type="common">Asian longhorn beetle</name>
    <name type="synonym">Anoplophora nobilis</name>
    <dbReference type="NCBI Taxonomy" id="217634"/>
    <lineage>
        <taxon>Eukaryota</taxon>
        <taxon>Metazoa</taxon>
        <taxon>Ecdysozoa</taxon>
        <taxon>Arthropoda</taxon>
        <taxon>Hexapoda</taxon>
        <taxon>Insecta</taxon>
        <taxon>Pterygota</taxon>
        <taxon>Neoptera</taxon>
        <taxon>Endopterygota</taxon>
        <taxon>Coleoptera</taxon>
        <taxon>Polyphaga</taxon>
        <taxon>Cucujiformia</taxon>
        <taxon>Chrysomeloidea</taxon>
        <taxon>Cerambycidae</taxon>
        <taxon>Lamiinae</taxon>
        <taxon>Lamiini</taxon>
        <taxon>Anoplophora</taxon>
    </lineage>
</organism>
<evidence type="ECO:0000313" key="10">
    <source>
        <dbReference type="EMBL" id="JAB65755.1"/>
    </source>
</evidence>
<evidence type="ECO:0000256" key="6">
    <source>
        <dbReference type="ARBA" id="ARBA00023145"/>
    </source>
</evidence>
<dbReference type="SUPFAM" id="SSF54001">
    <property type="entry name" value="Cysteine proteinases"/>
    <property type="match status" value="1"/>
</dbReference>
<gene>
    <name evidence="10" type="primary">CATB</name>
</gene>
<evidence type="ECO:0000256" key="3">
    <source>
        <dbReference type="ARBA" id="ARBA00022729"/>
    </source>
</evidence>
<keyword evidence="3 8" id="KW-0732">Signal</keyword>
<keyword evidence="2" id="KW-0645">Protease</keyword>
<dbReference type="FunFam" id="3.90.70.10:FF:000031">
    <property type="entry name" value="Cathepsin B"/>
    <property type="match status" value="1"/>
</dbReference>
<sequence>MKIIICLALVVASYALPSAEVYPVSDEVINKINSMQSNWTAGRNFPVDTTMDQLRKLAGTRFRSMKTLPTKIHDVSLEDTIPEFFDAREEWPDCPSIVEIWDQGSCASCWAVAAVGAMADRICIHSNGEKKVKVSAQDLLTCCTGSQGCDGGWMDVAWQYWIDNGIVSGGLYGETDGCRAYSVEPCNHRINGSKQTTCETYGPTPACVKQCDSSSLSYENELTFGREDVVYTISTDETQIQLEIMKNGPVEAGFFMYSDFYTYKSGVYQPTDGFFTGGHAIKIIGWGEENGTPYWLGVNSFNDEWGENGFFKISREDKRVRMLEVYGGLPKL</sequence>
<dbReference type="Gene3D" id="3.90.70.10">
    <property type="entry name" value="Cysteine proteinases"/>
    <property type="match status" value="1"/>
</dbReference>
<name>V5G6P4_ANOGL</name>
<dbReference type="Pfam" id="PF00112">
    <property type="entry name" value="Peptidase_C1"/>
    <property type="match status" value="1"/>
</dbReference>
<dbReference type="InterPro" id="IPR038765">
    <property type="entry name" value="Papain-like_cys_pep_sf"/>
</dbReference>